<proteinExistence type="predicted"/>
<evidence type="ECO:0000313" key="2">
    <source>
        <dbReference type="Proteomes" id="UP000580250"/>
    </source>
</evidence>
<dbReference type="Proteomes" id="UP000580250">
    <property type="component" value="Unassembled WGS sequence"/>
</dbReference>
<protein>
    <submittedName>
        <fullName evidence="1">Uncharacterized protein</fullName>
    </submittedName>
</protein>
<evidence type="ECO:0000313" key="1">
    <source>
        <dbReference type="EMBL" id="CAD2180053.1"/>
    </source>
</evidence>
<dbReference type="AlphaFoldDB" id="A0A6V7VYY3"/>
<reference evidence="1 2" key="1">
    <citation type="submission" date="2020-08" db="EMBL/GenBank/DDBJ databases">
        <authorList>
            <person name="Koutsovoulos G."/>
            <person name="Danchin GJ E."/>
        </authorList>
    </citation>
    <scope>NUCLEOTIDE SEQUENCE [LARGE SCALE GENOMIC DNA]</scope>
</reference>
<sequence>MGENVEFFALPTNLFLPKTFFADHHFYKNLILKIRYRFILSFQPSVSTLKKAHRAIPIGNSPTSSVFFPYVFD</sequence>
<accession>A0A6V7VYY3</accession>
<gene>
    <name evidence="1" type="ORF">MENT_LOCUS32107</name>
</gene>
<organism evidence="1 2">
    <name type="scientific">Meloidogyne enterolobii</name>
    <name type="common">Root-knot nematode worm</name>
    <name type="synonym">Meloidogyne mayaguensis</name>
    <dbReference type="NCBI Taxonomy" id="390850"/>
    <lineage>
        <taxon>Eukaryota</taxon>
        <taxon>Metazoa</taxon>
        <taxon>Ecdysozoa</taxon>
        <taxon>Nematoda</taxon>
        <taxon>Chromadorea</taxon>
        <taxon>Rhabditida</taxon>
        <taxon>Tylenchina</taxon>
        <taxon>Tylenchomorpha</taxon>
        <taxon>Tylenchoidea</taxon>
        <taxon>Meloidogynidae</taxon>
        <taxon>Meloidogyninae</taxon>
        <taxon>Meloidogyne</taxon>
    </lineage>
</organism>
<name>A0A6V7VYY3_MELEN</name>
<comment type="caution">
    <text evidence="1">The sequence shown here is derived from an EMBL/GenBank/DDBJ whole genome shotgun (WGS) entry which is preliminary data.</text>
</comment>
<dbReference type="EMBL" id="CAJEWN010000361">
    <property type="protein sequence ID" value="CAD2180053.1"/>
    <property type="molecule type" value="Genomic_DNA"/>
</dbReference>